<dbReference type="InterPro" id="IPR036890">
    <property type="entry name" value="HATPase_C_sf"/>
</dbReference>
<keyword evidence="1" id="KW-0175">Coiled coil</keyword>
<accession>A0AAN3A5P2</accession>
<feature type="transmembrane region" description="Helical" evidence="2">
    <location>
        <begin position="28"/>
        <end position="48"/>
    </location>
</feature>
<name>A0AAN3A5P2_BACO1</name>
<keyword evidence="4" id="KW-0418">Kinase</keyword>
<dbReference type="SUPFAM" id="SSF55874">
    <property type="entry name" value="ATPase domain of HSP90 chaperone/DNA topoisomerase II/histidine kinase"/>
    <property type="match status" value="1"/>
</dbReference>
<feature type="transmembrane region" description="Helical" evidence="2">
    <location>
        <begin position="133"/>
        <end position="154"/>
    </location>
</feature>
<dbReference type="GO" id="GO:0000155">
    <property type="term" value="F:phosphorelay sensor kinase activity"/>
    <property type="evidence" value="ECO:0007669"/>
    <property type="project" value="InterPro"/>
</dbReference>
<proteinExistence type="predicted"/>
<evidence type="ECO:0000256" key="1">
    <source>
        <dbReference type="SAM" id="Coils"/>
    </source>
</evidence>
<dbReference type="Pfam" id="PF06580">
    <property type="entry name" value="His_kinase"/>
    <property type="match status" value="1"/>
</dbReference>
<sequence>MIDNRRLSIKKIIFVFMKQTFTSARRPLEILIHIISWGIMFGFPFFFVERGNGNINWMAYIRHLAVPLSFMIAFYVNYFILVPRYLFQSQAKRYIVYNIIFLCVIGILLHLWQSLTFDPSFAPKAKRPGMPPGWLFFLRDMLSLVFTIGLSAAIRMSARWTQNEAARKEAERNRAEAELKNLRNQLNPHFLLNTLNNIYALIAFDSDKAQQAVQELSKLLRYVLYDNQQTYVPLCKEVDFIRNYIELMRIRLSANVQMITKFDIQPDSQTLIAPLIFISLIENAFKHGISPTESSFISIHLSENDKEVICEIRNSNHPKTVEDKSGSGVGLEQVSRRLEILYPGAYTWSKGISKDEKVYESKLSIKIRE</sequence>
<evidence type="ECO:0000256" key="2">
    <source>
        <dbReference type="SAM" id="Phobius"/>
    </source>
</evidence>
<dbReference type="InterPro" id="IPR010559">
    <property type="entry name" value="Sig_transdc_His_kin_internal"/>
</dbReference>
<dbReference type="AlphaFoldDB" id="A0AAN3A5P2"/>
<keyword evidence="2" id="KW-1133">Transmembrane helix</keyword>
<keyword evidence="2" id="KW-0472">Membrane</keyword>
<feature type="coiled-coil region" evidence="1">
    <location>
        <begin position="158"/>
        <end position="187"/>
    </location>
</feature>
<evidence type="ECO:0000313" key="4">
    <source>
        <dbReference type="EMBL" id="EDO10514.1"/>
    </source>
</evidence>
<dbReference type="Gene3D" id="3.30.565.10">
    <property type="entry name" value="Histidine kinase-like ATPase, C-terminal domain"/>
    <property type="match status" value="1"/>
</dbReference>
<dbReference type="PANTHER" id="PTHR34220:SF7">
    <property type="entry name" value="SENSOR HISTIDINE KINASE YPDA"/>
    <property type="match status" value="1"/>
</dbReference>
<protein>
    <submittedName>
        <fullName evidence="4">Histidine kinase</fullName>
    </submittedName>
</protein>
<keyword evidence="2" id="KW-0812">Transmembrane</keyword>
<keyword evidence="4" id="KW-0808">Transferase</keyword>
<dbReference type="Proteomes" id="UP000005475">
    <property type="component" value="Unassembled WGS sequence"/>
</dbReference>
<evidence type="ECO:0000259" key="3">
    <source>
        <dbReference type="Pfam" id="PF06580"/>
    </source>
</evidence>
<gene>
    <name evidence="4" type="ORF">BACOVA_03961</name>
</gene>
<comment type="caution">
    <text evidence="4">The sequence shown here is derived from an EMBL/GenBank/DDBJ whole genome shotgun (WGS) entry which is preliminary data.</text>
</comment>
<feature type="transmembrane region" description="Helical" evidence="2">
    <location>
        <begin position="60"/>
        <end position="82"/>
    </location>
</feature>
<evidence type="ECO:0000313" key="5">
    <source>
        <dbReference type="Proteomes" id="UP000005475"/>
    </source>
</evidence>
<reference evidence="4 5" key="1">
    <citation type="submission" date="2007-03" db="EMBL/GenBank/DDBJ databases">
        <authorList>
            <person name="Fulton L."/>
            <person name="Clifton S."/>
            <person name="Fulton B."/>
            <person name="Xu J."/>
            <person name="Minx P."/>
            <person name="Pepin K.H."/>
            <person name="Johnson M."/>
            <person name="Thiruvilangam P."/>
            <person name="Bhonagiri V."/>
            <person name="Nash W.E."/>
            <person name="Mardis E.R."/>
            <person name="Wilson R.K."/>
        </authorList>
    </citation>
    <scope>NUCLEOTIDE SEQUENCE [LARGE SCALE GENOMIC DNA]</scope>
    <source>
        <strain evidence="5">ATCC 8483 / DSM 1896 / JCM 5824 / BCRC 10623 / CCUG 4943 / NCTC 11153</strain>
    </source>
</reference>
<reference evidence="5" key="2">
    <citation type="submission" date="2007-04" db="EMBL/GenBank/DDBJ databases">
        <title>Draft genome sequence of Bacteroides ovatus (ATCC 8483).</title>
        <authorList>
            <person name="Sudarsanam P."/>
            <person name="Ley R."/>
            <person name="Guruge J."/>
            <person name="Turnbaugh P.J."/>
            <person name="Mahowald M."/>
            <person name="Liep D."/>
            <person name="Gordon J."/>
        </authorList>
    </citation>
    <scope>NUCLEOTIDE SEQUENCE [LARGE SCALE GENOMIC DNA]</scope>
    <source>
        <strain evidence="5">ATCC 8483 / DSM 1896 / JCM 5824 / BCRC 10623 / CCUG 4943 / NCTC 11153</strain>
    </source>
</reference>
<organism evidence="4 5">
    <name type="scientific">Bacteroides ovatus (strain ATCC 8483 / DSM 1896 / JCM 5824 / BCRC 10623 / CCUG 4943 / NCTC 11153)</name>
    <dbReference type="NCBI Taxonomy" id="411476"/>
    <lineage>
        <taxon>Bacteria</taxon>
        <taxon>Pseudomonadati</taxon>
        <taxon>Bacteroidota</taxon>
        <taxon>Bacteroidia</taxon>
        <taxon>Bacteroidales</taxon>
        <taxon>Bacteroidaceae</taxon>
        <taxon>Bacteroides</taxon>
    </lineage>
</organism>
<feature type="domain" description="Signal transduction histidine kinase internal region" evidence="3">
    <location>
        <begin position="177"/>
        <end position="254"/>
    </location>
</feature>
<dbReference type="EMBL" id="AAXF02000052">
    <property type="protein sequence ID" value="EDO10514.1"/>
    <property type="molecule type" value="Genomic_DNA"/>
</dbReference>
<feature type="transmembrane region" description="Helical" evidence="2">
    <location>
        <begin position="94"/>
        <end position="113"/>
    </location>
</feature>
<dbReference type="PANTHER" id="PTHR34220">
    <property type="entry name" value="SENSOR HISTIDINE KINASE YPDA"/>
    <property type="match status" value="1"/>
</dbReference>
<dbReference type="InterPro" id="IPR050640">
    <property type="entry name" value="Bact_2-comp_sensor_kinase"/>
</dbReference>
<dbReference type="GO" id="GO:0016020">
    <property type="term" value="C:membrane"/>
    <property type="evidence" value="ECO:0007669"/>
    <property type="project" value="InterPro"/>
</dbReference>